<proteinExistence type="predicted"/>
<dbReference type="GO" id="GO:0005886">
    <property type="term" value="C:plasma membrane"/>
    <property type="evidence" value="ECO:0007669"/>
    <property type="project" value="TreeGrafter"/>
</dbReference>
<feature type="signal peptide" evidence="1">
    <location>
        <begin position="1"/>
        <end position="17"/>
    </location>
</feature>
<name>A0A1S0TRH2_LOALO</name>
<evidence type="ECO:0000256" key="1">
    <source>
        <dbReference type="SAM" id="SignalP"/>
    </source>
</evidence>
<dbReference type="GeneID" id="9947092"/>
<dbReference type="GO" id="GO:0007162">
    <property type="term" value="P:negative regulation of cell adhesion"/>
    <property type="evidence" value="ECO:0007669"/>
    <property type="project" value="TreeGrafter"/>
</dbReference>
<dbReference type="InterPro" id="IPR015943">
    <property type="entry name" value="WD40/YVTN_repeat-like_dom_sf"/>
</dbReference>
<organism evidence="3">
    <name type="scientific">Loa loa</name>
    <name type="common">Eye worm</name>
    <name type="synonym">Filaria loa</name>
    <dbReference type="NCBI Taxonomy" id="7209"/>
    <lineage>
        <taxon>Eukaryota</taxon>
        <taxon>Metazoa</taxon>
        <taxon>Ecdysozoa</taxon>
        <taxon>Nematoda</taxon>
        <taxon>Chromadorea</taxon>
        <taxon>Rhabditida</taxon>
        <taxon>Spirurina</taxon>
        <taxon>Spiruromorpha</taxon>
        <taxon>Filarioidea</taxon>
        <taxon>Onchocercidae</taxon>
        <taxon>Loa</taxon>
    </lineage>
</organism>
<dbReference type="GO" id="GO:0097374">
    <property type="term" value="P:sensory neuron axon guidance"/>
    <property type="evidence" value="ECO:0007669"/>
    <property type="project" value="TreeGrafter"/>
</dbReference>
<dbReference type="GO" id="GO:0008045">
    <property type="term" value="P:motor neuron axon guidance"/>
    <property type="evidence" value="ECO:0007669"/>
    <property type="project" value="TreeGrafter"/>
</dbReference>
<dbReference type="EMBL" id="JH712136">
    <property type="protein sequence ID" value="EFO18843.1"/>
    <property type="molecule type" value="Genomic_DNA"/>
</dbReference>
<dbReference type="SMART" id="SM00630">
    <property type="entry name" value="Sema"/>
    <property type="match status" value="1"/>
</dbReference>
<reference evidence="3" key="1">
    <citation type="submission" date="2012-04" db="EMBL/GenBank/DDBJ databases">
        <title>The Genome Sequence of Loa loa.</title>
        <authorList>
            <consortium name="The Broad Institute Genome Sequencing Platform"/>
            <consortium name="Broad Institute Genome Sequencing Center for Infectious Disease"/>
            <person name="Nutman T.B."/>
            <person name="Fink D.L."/>
            <person name="Russ C."/>
            <person name="Young S."/>
            <person name="Zeng Q."/>
            <person name="Gargeya S."/>
            <person name="Alvarado L."/>
            <person name="Berlin A."/>
            <person name="Chapman S.B."/>
            <person name="Chen Z."/>
            <person name="Freedman E."/>
            <person name="Gellesch M."/>
            <person name="Goldberg J."/>
            <person name="Griggs A."/>
            <person name="Gujja S."/>
            <person name="Heilman E.R."/>
            <person name="Heiman D."/>
            <person name="Howarth C."/>
            <person name="Mehta T."/>
            <person name="Neiman D."/>
            <person name="Pearson M."/>
            <person name="Roberts A."/>
            <person name="Saif S."/>
            <person name="Shea T."/>
            <person name="Shenoy N."/>
            <person name="Sisk P."/>
            <person name="Stolte C."/>
            <person name="Sykes S."/>
            <person name="White J."/>
            <person name="Yandava C."/>
            <person name="Haas B."/>
            <person name="Henn M.R."/>
            <person name="Nusbaum C."/>
            <person name="Birren B."/>
        </authorList>
    </citation>
    <scope>NUCLEOTIDE SEQUENCE [LARGE SCALE GENOMIC DNA]</scope>
</reference>
<dbReference type="GO" id="GO:0008360">
    <property type="term" value="P:regulation of cell shape"/>
    <property type="evidence" value="ECO:0007669"/>
    <property type="project" value="TreeGrafter"/>
</dbReference>
<sequence length="402" mass="44393">MVIVVIALCAIMEVLWAHKLTEANDLQAKIFHFEIIKDRVYVSSLNYLSILDLKDLKALKNRRIGPQLDSPLCNYDSSSCLPGATPSLTDYVTKIMHTLPRGGLIVCATMKQGVCQIRSTDDLSILSNSSITVAPNDIGATCVSLVDSNSNLYVAATVTNDSPYGGSIPLVSTRKPPNYDIIGSGSLEGEAAVHIRTEYRSRFRVYFIAAFFSRALCLLLKYISYGEIEIQCHGIDDSNYNRATAASLIDNKLIVAFADQNSQQSAICVYKMEKIKLAFWYNIDKCRVGIDSVGLPYIGRDNRCINKSHLPLAENTCAMGVGGKIKCGQIASYEMNMIIKCMDVLPFFDTLIIIIGTENAFIIQLRGKRLSFSKYEQLKISAPITAVKFVNGHYYLVIAGSK</sequence>
<dbReference type="GO" id="GO:0017154">
    <property type="term" value="F:semaphorin receptor activity"/>
    <property type="evidence" value="ECO:0007669"/>
    <property type="project" value="InterPro"/>
</dbReference>
<dbReference type="AlphaFoldDB" id="A0A1S0TRH2"/>
<evidence type="ECO:0000313" key="3">
    <source>
        <dbReference type="EMBL" id="EFO18843.1"/>
    </source>
</evidence>
<keyword evidence="1" id="KW-0732">Signal</keyword>
<dbReference type="InterPro" id="IPR001627">
    <property type="entry name" value="Semap_dom"/>
</dbReference>
<dbReference type="RefSeq" id="XP_003145228.1">
    <property type="nucleotide sequence ID" value="XM_003145180.1"/>
</dbReference>
<dbReference type="GO" id="GO:0050772">
    <property type="term" value="P:positive regulation of axonogenesis"/>
    <property type="evidence" value="ECO:0007669"/>
    <property type="project" value="TreeGrafter"/>
</dbReference>
<dbReference type="InterPro" id="IPR031148">
    <property type="entry name" value="Plexin"/>
</dbReference>
<evidence type="ECO:0000259" key="2">
    <source>
        <dbReference type="SMART" id="SM00630"/>
    </source>
</evidence>
<dbReference type="InParanoid" id="A0A1S0TRH2"/>
<accession>A0A1S0TRH2</accession>
<dbReference type="SUPFAM" id="SSF101912">
    <property type="entry name" value="Sema domain"/>
    <property type="match status" value="1"/>
</dbReference>
<protein>
    <recommendedName>
        <fullName evidence="2">Sema domain-containing protein</fullName>
    </recommendedName>
</protein>
<dbReference type="GO" id="GO:0002116">
    <property type="term" value="C:semaphorin receptor complex"/>
    <property type="evidence" value="ECO:0007669"/>
    <property type="project" value="TreeGrafter"/>
</dbReference>
<dbReference type="PANTHER" id="PTHR22625:SF44">
    <property type="entry name" value="PLEXIN-B"/>
    <property type="match status" value="1"/>
</dbReference>
<dbReference type="Gene3D" id="2.130.10.10">
    <property type="entry name" value="YVTN repeat-like/Quinoprotein amine dehydrogenase"/>
    <property type="match status" value="2"/>
</dbReference>
<dbReference type="GO" id="GO:0030334">
    <property type="term" value="P:regulation of cell migration"/>
    <property type="evidence" value="ECO:0007669"/>
    <property type="project" value="TreeGrafter"/>
</dbReference>
<gene>
    <name evidence="3" type="ORF">LOAG_09653</name>
</gene>
<dbReference type="CTD" id="9947092"/>
<feature type="non-terminal residue" evidence="3">
    <location>
        <position position="402"/>
    </location>
</feature>
<feature type="domain" description="Sema" evidence="2">
    <location>
        <begin position="26"/>
        <end position="393"/>
    </location>
</feature>
<feature type="chain" id="PRO_5010362502" description="Sema domain-containing protein" evidence="1">
    <location>
        <begin position="18"/>
        <end position="402"/>
    </location>
</feature>
<dbReference type="OrthoDB" id="125363at2759"/>
<dbReference type="KEGG" id="loa:LOAG_09653"/>
<dbReference type="PANTHER" id="PTHR22625">
    <property type="entry name" value="PLEXIN"/>
    <property type="match status" value="1"/>
</dbReference>
<dbReference type="InterPro" id="IPR036352">
    <property type="entry name" value="Semap_dom_sf"/>
</dbReference>